<evidence type="ECO:0000256" key="4">
    <source>
        <dbReference type="PROSITE-ProRule" id="PRU00182"/>
    </source>
</evidence>
<dbReference type="NCBIfam" id="TIGR00093">
    <property type="entry name" value="pseudouridine synthase"/>
    <property type="match status" value="1"/>
</dbReference>
<protein>
    <recommendedName>
        <fullName evidence="5">Pseudouridine synthase</fullName>
        <ecNumber evidence="5">5.4.99.-</ecNumber>
    </recommendedName>
</protein>
<dbReference type="FunFam" id="3.30.70.1560:FF:000001">
    <property type="entry name" value="Pseudouridine synthase"/>
    <property type="match status" value="1"/>
</dbReference>
<dbReference type="InterPro" id="IPR002942">
    <property type="entry name" value="S4_RNA-bd"/>
</dbReference>
<reference evidence="8 9" key="1">
    <citation type="journal article" date="2013" name="Genome Biol.">
        <title>Genomic analysis reveals key aspects of prokaryotic symbiosis in the phototrophic consortium "Chlorochromatium aggregatum".</title>
        <authorList>
            <person name="Liu Z."/>
            <person name="Muller J."/>
            <person name="Li T."/>
            <person name="Alvey R.M."/>
            <person name="Vogl K."/>
            <person name="Frigaard N.U."/>
            <person name="Rockwell N.C."/>
            <person name="Boyd E.S."/>
            <person name="Tomsho L.P."/>
            <person name="Schuster S.C."/>
            <person name="Henke P."/>
            <person name="Rohde M."/>
            <person name="Overmann J."/>
            <person name="Bryant D.A."/>
        </authorList>
    </citation>
    <scope>NUCLEOTIDE SEQUENCE [LARGE SCALE GENOMIC DNA]</scope>
    <source>
        <strain evidence="8">CR</strain>
    </source>
</reference>
<dbReference type="Gene3D" id="3.10.290.10">
    <property type="entry name" value="RNA-binding S4 domain"/>
    <property type="match status" value="1"/>
</dbReference>
<evidence type="ECO:0000256" key="1">
    <source>
        <dbReference type="ARBA" id="ARBA00008348"/>
    </source>
</evidence>
<evidence type="ECO:0000256" key="6">
    <source>
        <dbReference type="SAM" id="MobiDB-lite"/>
    </source>
</evidence>
<name>U5N9T6_9BURK</name>
<feature type="compositionally biased region" description="Low complexity" evidence="6">
    <location>
        <begin position="354"/>
        <end position="379"/>
    </location>
</feature>
<dbReference type="HOGENOM" id="CLU_024979_9_3_4"/>
<keyword evidence="9" id="KW-1185">Reference proteome</keyword>
<organism evidence="8 9">
    <name type="scientific">Candidatus Symbiobacter mobilis CR</name>
    <dbReference type="NCBI Taxonomy" id="946483"/>
    <lineage>
        <taxon>Bacteria</taxon>
        <taxon>Pseudomonadati</taxon>
        <taxon>Pseudomonadota</taxon>
        <taxon>Betaproteobacteria</taxon>
        <taxon>Burkholderiales</taxon>
        <taxon>Comamonadaceae</taxon>
    </lineage>
</organism>
<dbReference type="OrthoDB" id="9807213at2"/>
<dbReference type="AlphaFoldDB" id="U5N9T6"/>
<dbReference type="InterPro" id="IPR018496">
    <property type="entry name" value="PsdUridine_synth_RsuA/RluB_CS"/>
</dbReference>
<dbReference type="InterPro" id="IPR020094">
    <property type="entry name" value="TruA/RsuA/RluB/E/F_N"/>
</dbReference>
<dbReference type="Gene3D" id="3.30.70.580">
    <property type="entry name" value="Pseudouridine synthase I, catalytic domain, N-terminal subdomain"/>
    <property type="match status" value="1"/>
</dbReference>
<dbReference type="PATRIC" id="fig|946483.4.peg.2022"/>
<dbReference type="InterPro" id="IPR000748">
    <property type="entry name" value="PsdUridine_synth_RsuA/RluB/E/F"/>
</dbReference>
<keyword evidence="3 5" id="KW-0413">Isomerase</keyword>
<dbReference type="SUPFAM" id="SSF55120">
    <property type="entry name" value="Pseudouridine synthase"/>
    <property type="match status" value="1"/>
</dbReference>
<dbReference type="EC" id="5.4.99.-" evidence="5"/>
<feature type="region of interest" description="Disordered" evidence="6">
    <location>
        <begin position="1"/>
        <end position="74"/>
    </location>
</feature>
<dbReference type="GO" id="GO:0003723">
    <property type="term" value="F:RNA binding"/>
    <property type="evidence" value="ECO:0007669"/>
    <property type="project" value="UniProtKB-KW"/>
</dbReference>
<dbReference type="Pfam" id="PF00849">
    <property type="entry name" value="PseudoU_synth_2"/>
    <property type="match status" value="1"/>
</dbReference>
<dbReference type="InterPro" id="IPR020103">
    <property type="entry name" value="PsdUridine_synth_cat_dom_sf"/>
</dbReference>
<evidence type="ECO:0000313" key="8">
    <source>
        <dbReference type="EMBL" id="AGX88080.1"/>
    </source>
</evidence>
<dbReference type="KEGG" id="cbx:Cenrod_2008"/>
<dbReference type="STRING" id="946483.Cenrod_2008"/>
<dbReference type="eggNOG" id="COG1187">
    <property type="taxonomic scope" value="Bacteria"/>
</dbReference>
<dbReference type="InterPro" id="IPR036986">
    <property type="entry name" value="S4_RNA-bd_sf"/>
</dbReference>
<dbReference type="InterPro" id="IPR050343">
    <property type="entry name" value="RsuA_PseudoU_synthase"/>
</dbReference>
<dbReference type="PROSITE" id="PS01149">
    <property type="entry name" value="PSI_RSU"/>
    <property type="match status" value="1"/>
</dbReference>
<dbReference type="InterPro" id="IPR042092">
    <property type="entry name" value="PsdUridine_s_RsuA/RluB/E/F_cat"/>
</dbReference>
<dbReference type="Gene3D" id="3.30.70.1560">
    <property type="entry name" value="Alpha-L RNA-binding motif"/>
    <property type="match status" value="1"/>
</dbReference>
<keyword evidence="2 4" id="KW-0694">RNA-binding</keyword>
<dbReference type="Pfam" id="PF01479">
    <property type="entry name" value="S4"/>
    <property type="match status" value="1"/>
</dbReference>
<dbReference type="EMBL" id="CP004885">
    <property type="protein sequence ID" value="AGX88080.1"/>
    <property type="molecule type" value="Genomic_DNA"/>
</dbReference>
<evidence type="ECO:0000313" key="9">
    <source>
        <dbReference type="Proteomes" id="UP000017184"/>
    </source>
</evidence>
<dbReference type="GO" id="GO:0005829">
    <property type="term" value="C:cytosol"/>
    <property type="evidence" value="ECO:0007669"/>
    <property type="project" value="UniProtKB-ARBA"/>
</dbReference>
<sequence>MRPFRSAPDRRRGPNPPSPPHSNHPGQRPPMAARGVPRGARPATASTRSAPAPSARPSSPPSSRPRNAPAPTATPKLHKALAQAGLGSRLDIEALIAQQRVTVNGQPAHIGQRTSAGDRIRVDGRPVRAVLVPSAVRVLLYHKPTGEIVSHDDPQHRPTVFQNLPRLPGGKWQSIGRLDINTEGLLLLTNSGELANRLAHPRYALEREYAVRVLGSLSAEERQRLRDGVPLSDGPARFDLVEEAGASGVNCWYRVVLREGRNREVRRIFEAVGRTVSRLIRVRYGSVLLPRWLRRGASVELDEVDIEALLHPTHHAYPSSHPPSHPPSSHSSPQPSPHPPQRPPNQGRNGGGHQRPVPQAARPAPATPAAPGSPSAGRRVLSPVAARRGPSPTAGSRRNAPLRATGPRPPRRPPASGFRNRPGS</sequence>
<dbReference type="GO" id="GO:0000455">
    <property type="term" value="P:enzyme-directed rRNA pseudouridine synthesis"/>
    <property type="evidence" value="ECO:0007669"/>
    <property type="project" value="UniProtKB-ARBA"/>
</dbReference>
<dbReference type="GO" id="GO:0120159">
    <property type="term" value="F:rRNA pseudouridine synthase activity"/>
    <property type="evidence" value="ECO:0007669"/>
    <property type="project" value="UniProtKB-ARBA"/>
</dbReference>
<evidence type="ECO:0000259" key="7">
    <source>
        <dbReference type="SMART" id="SM00363"/>
    </source>
</evidence>
<dbReference type="Proteomes" id="UP000017184">
    <property type="component" value="Chromosome"/>
</dbReference>
<gene>
    <name evidence="8" type="primary">rluB</name>
    <name evidence="8" type="ORF">Cenrod_2008</name>
</gene>
<feature type="compositionally biased region" description="Low complexity" evidence="6">
    <location>
        <begin position="64"/>
        <end position="74"/>
    </location>
</feature>
<accession>U5N9T6</accession>
<feature type="domain" description="RNA-binding S4" evidence="7">
    <location>
        <begin position="75"/>
        <end position="132"/>
    </location>
</feature>
<dbReference type="PROSITE" id="PS50889">
    <property type="entry name" value="S4"/>
    <property type="match status" value="1"/>
</dbReference>
<feature type="compositionally biased region" description="Pro residues" evidence="6">
    <location>
        <begin position="334"/>
        <end position="343"/>
    </location>
</feature>
<dbReference type="SMART" id="SM00363">
    <property type="entry name" value="S4"/>
    <property type="match status" value="1"/>
</dbReference>
<dbReference type="RefSeq" id="WP_022774931.1">
    <property type="nucleotide sequence ID" value="NC_022576.1"/>
</dbReference>
<feature type="region of interest" description="Disordered" evidence="6">
    <location>
        <begin position="314"/>
        <end position="424"/>
    </location>
</feature>
<dbReference type="CDD" id="cd00165">
    <property type="entry name" value="S4"/>
    <property type="match status" value="1"/>
</dbReference>
<dbReference type="SUPFAM" id="SSF55174">
    <property type="entry name" value="Alpha-L RNA-binding motif"/>
    <property type="match status" value="1"/>
</dbReference>
<dbReference type="PANTHER" id="PTHR47683">
    <property type="entry name" value="PSEUDOURIDINE SYNTHASE FAMILY PROTEIN-RELATED"/>
    <property type="match status" value="1"/>
</dbReference>
<dbReference type="InterPro" id="IPR006145">
    <property type="entry name" value="PsdUridine_synth_RsuA/RluA"/>
</dbReference>
<feature type="compositionally biased region" description="Low complexity" evidence="6">
    <location>
        <begin position="23"/>
        <end position="57"/>
    </location>
</feature>
<proteinExistence type="inferred from homology"/>
<evidence type="ECO:0000256" key="2">
    <source>
        <dbReference type="ARBA" id="ARBA00022884"/>
    </source>
</evidence>
<comment type="similarity">
    <text evidence="1 5">Belongs to the pseudouridine synthase RsuA family.</text>
</comment>
<dbReference type="PANTHER" id="PTHR47683:SF3">
    <property type="entry name" value="RIBOSOMAL LARGE SUBUNIT PSEUDOURIDINE SYNTHASE B"/>
    <property type="match status" value="1"/>
</dbReference>
<evidence type="ECO:0000256" key="5">
    <source>
        <dbReference type="RuleBase" id="RU003887"/>
    </source>
</evidence>
<evidence type="ECO:0000256" key="3">
    <source>
        <dbReference type="ARBA" id="ARBA00023235"/>
    </source>
</evidence>